<protein>
    <recommendedName>
        <fullName evidence="2">DUF72 domain-containing protein</fullName>
    </recommendedName>
</protein>
<feature type="non-terminal residue" evidence="1">
    <location>
        <position position="125"/>
    </location>
</feature>
<evidence type="ECO:0000313" key="1">
    <source>
        <dbReference type="EMBL" id="GFD49236.1"/>
    </source>
</evidence>
<organism evidence="1">
    <name type="scientific">Tanacetum cinerariifolium</name>
    <name type="common">Dalmatian daisy</name>
    <name type="synonym">Chrysanthemum cinerariifolium</name>
    <dbReference type="NCBI Taxonomy" id="118510"/>
    <lineage>
        <taxon>Eukaryota</taxon>
        <taxon>Viridiplantae</taxon>
        <taxon>Streptophyta</taxon>
        <taxon>Embryophyta</taxon>
        <taxon>Tracheophyta</taxon>
        <taxon>Spermatophyta</taxon>
        <taxon>Magnoliopsida</taxon>
        <taxon>eudicotyledons</taxon>
        <taxon>Gunneridae</taxon>
        <taxon>Pentapetalae</taxon>
        <taxon>asterids</taxon>
        <taxon>campanulids</taxon>
        <taxon>Asterales</taxon>
        <taxon>Asteraceae</taxon>
        <taxon>Asteroideae</taxon>
        <taxon>Anthemideae</taxon>
        <taxon>Anthemidinae</taxon>
        <taxon>Tanacetum</taxon>
    </lineage>
</organism>
<dbReference type="Pfam" id="PF01904">
    <property type="entry name" value="DUF72"/>
    <property type="match status" value="1"/>
</dbReference>
<dbReference type="PANTHER" id="PTHR30348">
    <property type="entry name" value="UNCHARACTERIZED PROTEIN YECE"/>
    <property type="match status" value="1"/>
</dbReference>
<comment type="caution">
    <text evidence="1">The sequence shown here is derived from an EMBL/GenBank/DDBJ whole genome shotgun (WGS) entry which is preliminary data.</text>
</comment>
<accession>A0A699WUI3</accession>
<dbReference type="AlphaFoldDB" id="A0A699WUI3"/>
<evidence type="ECO:0008006" key="2">
    <source>
        <dbReference type="Google" id="ProtNLM"/>
    </source>
</evidence>
<sequence>MFDPVVAGDFFEILRARFSGYVVIEPRHESWVEAQALLIQLRIAQVAVDPSRIRNDSAPGGWPGIRYWRLHGSPQIYYSAYAEEWVEDKARQIASTLAEGVPIWCMFDNTARGAALGNALHLKTL</sequence>
<dbReference type="EMBL" id="BKCJ011738070">
    <property type="protein sequence ID" value="GFD49236.1"/>
    <property type="molecule type" value="Genomic_DNA"/>
</dbReference>
<dbReference type="InterPro" id="IPR036520">
    <property type="entry name" value="UPF0759_sf"/>
</dbReference>
<proteinExistence type="predicted"/>
<dbReference type="InterPro" id="IPR002763">
    <property type="entry name" value="DUF72"/>
</dbReference>
<dbReference type="PANTHER" id="PTHR30348:SF14">
    <property type="entry name" value="BLR8050 PROTEIN"/>
    <property type="match status" value="1"/>
</dbReference>
<reference evidence="1" key="1">
    <citation type="journal article" date="2019" name="Sci. Rep.">
        <title>Draft genome of Tanacetum cinerariifolium, the natural source of mosquito coil.</title>
        <authorList>
            <person name="Yamashiro T."/>
            <person name="Shiraishi A."/>
            <person name="Satake H."/>
            <person name="Nakayama K."/>
        </authorList>
    </citation>
    <scope>NUCLEOTIDE SEQUENCE</scope>
</reference>
<dbReference type="SUPFAM" id="SSF117396">
    <property type="entry name" value="TM1631-like"/>
    <property type="match status" value="1"/>
</dbReference>
<dbReference type="Gene3D" id="3.20.20.410">
    <property type="entry name" value="Protein of unknown function UPF0759"/>
    <property type="match status" value="1"/>
</dbReference>
<gene>
    <name evidence="1" type="ORF">Tci_921205</name>
</gene>
<name>A0A699WUI3_TANCI</name>